<protein>
    <submittedName>
        <fullName evidence="1">Uncharacterized protein</fullName>
    </submittedName>
</protein>
<dbReference type="EMBL" id="JBHTIW010000030">
    <property type="protein sequence ID" value="MFD0923180.1"/>
    <property type="molecule type" value="Genomic_DNA"/>
</dbReference>
<keyword evidence="2" id="KW-1185">Reference proteome</keyword>
<sequence length="100" mass="10298">MTDASEKIVYRASIGETSLAERVFTDQRTARGLDEKIGGIGDEAWGGSTTGQASCLRLANITIELRYGGHGMSAHGATGAGAETIRASLAEAARGAAMNL</sequence>
<organism evidence="1 2">
    <name type="scientific">Saccharopolyspora rosea</name>
    <dbReference type="NCBI Taxonomy" id="524884"/>
    <lineage>
        <taxon>Bacteria</taxon>
        <taxon>Bacillati</taxon>
        <taxon>Actinomycetota</taxon>
        <taxon>Actinomycetes</taxon>
        <taxon>Pseudonocardiales</taxon>
        <taxon>Pseudonocardiaceae</taxon>
        <taxon>Saccharopolyspora</taxon>
    </lineage>
</organism>
<reference evidence="2" key="1">
    <citation type="journal article" date="2019" name="Int. J. Syst. Evol. Microbiol.">
        <title>The Global Catalogue of Microorganisms (GCM) 10K type strain sequencing project: providing services to taxonomists for standard genome sequencing and annotation.</title>
        <authorList>
            <consortium name="The Broad Institute Genomics Platform"/>
            <consortium name="The Broad Institute Genome Sequencing Center for Infectious Disease"/>
            <person name="Wu L."/>
            <person name="Ma J."/>
        </authorList>
    </citation>
    <scope>NUCLEOTIDE SEQUENCE [LARGE SCALE GENOMIC DNA]</scope>
    <source>
        <strain evidence="2">CCUG 56401</strain>
    </source>
</reference>
<proteinExistence type="predicted"/>
<dbReference type="Proteomes" id="UP001597018">
    <property type="component" value="Unassembled WGS sequence"/>
</dbReference>
<dbReference type="RefSeq" id="WP_345601323.1">
    <property type="nucleotide sequence ID" value="NZ_BAABLT010000032.1"/>
</dbReference>
<accession>A0ABW3G2D7</accession>
<evidence type="ECO:0000313" key="1">
    <source>
        <dbReference type="EMBL" id="MFD0923180.1"/>
    </source>
</evidence>
<evidence type="ECO:0000313" key="2">
    <source>
        <dbReference type="Proteomes" id="UP001597018"/>
    </source>
</evidence>
<comment type="caution">
    <text evidence="1">The sequence shown here is derived from an EMBL/GenBank/DDBJ whole genome shotgun (WGS) entry which is preliminary data.</text>
</comment>
<gene>
    <name evidence="1" type="ORF">ACFQ16_25835</name>
</gene>
<name>A0ABW3G2D7_9PSEU</name>